<dbReference type="EMBL" id="JAJADR010000001">
    <property type="protein sequence ID" value="MCB2406527.1"/>
    <property type="molecule type" value="Genomic_DNA"/>
</dbReference>
<dbReference type="PROSITE" id="PS50113">
    <property type="entry name" value="PAC"/>
    <property type="match status" value="1"/>
</dbReference>
<keyword evidence="3" id="KW-0597">Phosphoprotein</keyword>
<evidence type="ECO:0000256" key="3">
    <source>
        <dbReference type="ARBA" id="ARBA00022553"/>
    </source>
</evidence>
<dbReference type="InterPro" id="IPR000700">
    <property type="entry name" value="PAS-assoc_C"/>
</dbReference>
<comment type="caution">
    <text evidence="11">The sequence shown here is derived from an EMBL/GenBank/DDBJ whole genome shotgun (WGS) entry which is preliminary data.</text>
</comment>
<accession>A0ABS8AJZ4</accession>
<dbReference type="PROSITE" id="PS50109">
    <property type="entry name" value="HIS_KIN"/>
    <property type="match status" value="1"/>
</dbReference>
<feature type="domain" description="Histidine kinase" evidence="8">
    <location>
        <begin position="781"/>
        <end position="996"/>
    </location>
</feature>
<evidence type="ECO:0000256" key="6">
    <source>
        <dbReference type="ARBA" id="ARBA00023136"/>
    </source>
</evidence>
<dbReference type="PRINTS" id="PR00344">
    <property type="entry name" value="BCTRLSENSOR"/>
</dbReference>
<dbReference type="InterPro" id="IPR050351">
    <property type="entry name" value="BphY/WalK/GraS-like"/>
</dbReference>
<evidence type="ECO:0000259" key="10">
    <source>
        <dbReference type="PROSITE" id="PS50113"/>
    </source>
</evidence>
<dbReference type="EC" id="2.7.13.3" evidence="2"/>
<feature type="domain" description="PAS" evidence="9">
    <location>
        <begin position="619"/>
        <end position="689"/>
    </location>
</feature>
<dbReference type="SUPFAM" id="SSF55785">
    <property type="entry name" value="PYP-like sensor domain (PAS domain)"/>
    <property type="match status" value="4"/>
</dbReference>
<dbReference type="Gene3D" id="1.10.287.130">
    <property type="match status" value="1"/>
</dbReference>
<feature type="coiled-coil region" evidence="7">
    <location>
        <begin position="733"/>
        <end position="774"/>
    </location>
</feature>
<evidence type="ECO:0000259" key="8">
    <source>
        <dbReference type="PROSITE" id="PS50109"/>
    </source>
</evidence>
<evidence type="ECO:0000256" key="2">
    <source>
        <dbReference type="ARBA" id="ARBA00012438"/>
    </source>
</evidence>
<comment type="catalytic activity">
    <reaction evidence="1">
        <text>ATP + protein L-histidine = ADP + protein N-phospho-L-histidine.</text>
        <dbReference type="EC" id="2.7.13.3"/>
    </reaction>
</comment>
<dbReference type="InterPro" id="IPR005467">
    <property type="entry name" value="His_kinase_dom"/>
</dbReference>
<dbReference type="InterPro" id="IPR004358">
    <property type="entry name" value="Sig_transdc_His_kin-like_C"/>
</dbReference>
<dbReference type="InterPro" id="IPR000014">
    <property type="entry name" value="PAS"/>
</dbReference>
<sequence length="996" mass="111463">MSTPLGAVLPADVAPSEELLQVLLTISLSGVILFRPVFSAPEADIIDLAYVRLNPAAQQMLELPAQPAESFLTLYPAALTMGIFDFYKAAFLSGEVARQQFNYQHDGLDGYFYLVAQRHGPLLVVSFTDTNDQSRTAVEEALRVSQAREQQARAEAELQRAQLHNVLLQAPAMICIFDGPEHRFQFVNGPYQALVGERPLLGKPIAEAMPELRGQPIFELLDSVYRTGETFYATEMLVQLDHDNASPAELEKRYYNFIYQARRDLRGAIDGILVFAYEVTPQVQARRAVEESARQLAALNTALDHTNAELAALNQDLEARVAQRTHEAQTALLEAEHQREQLRVQQGLLRQILGQVPASIATLAGPEHHFSFFNDQYLALTTGRAQLGLTAAEVLPEVVEQGFIELLDQVYATGVPFVGADTPVLLHDDHAGQTKQHFLDFVYQPLFDENRQIQGILAFIVDVTEKVQARRQVEQLQAHLLATAQHRAQEREDLYQVFEQAPTAIILLREPAHRIEYFNPAYDQLFPGRSRRGHTLAETQPEAVDQGLIALLDEVYQTGKTHTSPEIPFELTWPDGRPRPVYFNFTYQAYREDDRIVGVSIFAFDVTGQVMARQHSEATAGQLRLLTDALPVLIGYLDRERRYRFANRAYESWFGQVPEKLLGRPVREVVGEKAYAAAQGYMDRALAGEQLEFTARMPYREGFVKHIHTNYIPDVQHGQVLGFYTLVTDITDQVVASERVQALNEELAAINEEMQATNEELSDTNNRLSRTNADLDTFVYTASHDLKAPISNIEGLLTALREQLPAEALRTTMVPHILNLMRDSVARFQQTIGHLTNITQLQHSDATGPEIVDVAALVEDVRLDLDPLLAAAQARLTVVVEPGLWVQFAPKNLRSIVYNLLSNAVKYCAADRLPIVELRCYRTDTRVVLTVQDNGLGLSLDQQGKLFRLFRRLHTHVEGSGVGLYTVKRLVENAGGTITVHSQPDEGATFTVSLPG</sequence>
<dbReference type="InterPro" id="IPR036890">
    <property type="entry name" value="HATPase_C_sf"/>
</dbReference>
<evidence type="ECO:0000256" key="1">
    <source>
        <dbReference type="ARBA" id="ARBA00000085"/>
    </source>
</evidence>
<dbReference type="CDD" id="cd00130">
    <property type="entry name" value="PAS"/>
    <property type="match status" value="1"/>
</dbReference>
<evidence type="ECO:0000256" key="5">
    <source>
        <dbReference type="ARBA" id="ARBA00022777"/>
    </source>
</evidence>
<proteinExistence type="predicted"/>
<keyword evidence="5" id="KW-0418">Kinase</keyword>
<dbReference type="CDD" id="cd00082">
    <property type="entry name" value="HisKA"/>
    <property type="match status" value="1"/>
</dbReference>
<gene>
    <name evidence="11" type="ORF">LGH74_00935</name>
</gene>
<dbReference type="RefSeq" id="WP_226170514.1">
    <property type="nucleotide sequence ID" value="NZ_JAJADR010000001.1"/>
</dbReference>
<keyword evidence="7" id="KW-0175">Coiled coil</keyword>
<dbReference type="SUPFAM" id="SSF55874">
    <property type="entry name" value="ATPase domain of HSP90 chaperone/DNA topoisomerase II/histidine kinase"/>
    <property type="match status" value="1"/>
</dbReference>
<dbReference type="SMART" id="SM00387">
    <property type="entry name" value="HATPase_c"/>
    <property type="match status" value="1"/>
</dbReference>
<evidence type="ECO:0000256" key="7">
    <source>
        <dbReference type="SAM" id="Coils"/>
    </source>
</evidence>
<organism evidence="11 12">
    <name type="scientific">Hymenobacter lucidus</name>
    <dbReference type="NCBI Taxonomy" id="2880930"/>
    <lineage>
        <taxon>Bacteria</taxon>
        <taxon>Pseudomonadati</taxon>
        <taxon>Bacteroidota</taxon>
        <taxon>Cytophagia</taxon>
        <taxon>Cytophagales</taxon>
        <taxon>Hymenobacteraceae</taxon>
        <taxon>Hymenobacter</taxon>
    </lineage>
</organism>
<dbReference type="Gene3D" id="3.30.450.20">
    <property type="entry name" value="PAS domain"/>
    <property type="match status" value="4"/>
</dbReference>
<keyword evidence="12" id="KW-1185">Reference proteome</keyword>
<dbReference type="InterPro" id="IPR035965">
    <property type="entry name" value="PAS-like_dom_sf"/>
</dbReference>
<keyword evidence="6" id="KW-0472">Membrane</keyword>
<evidence type="ECO:0000256" key="4">
    <source>
        <dbReference type="ARBA" id="ARBA00022679"/>
    </source>
</evidence>
<dbReference type="InterPro" id="IPR013656">
    <property type="entry name" value="PAS_4"/>
</dbReference>
<reference evidence="11" key="1">
    <citation type="submission" date="2021-10" db="EMBL/GenBank/DDBJ databases">
        <authorList>
            <person name="Dean J.D."/>
            <person name="Kim M.K."/>
            <person name="Newey C.N."/>
            <person name="Stoker T.S."/>
            <person name="Thompson D.W."/>
            <person name="Grose J.H."/>
        </authorList>
    </citation>
    <scope>NUCLEOTIDE SEQUENCE</scope>
    <source>
        <strain evidence="11">BT178</strain>
    </source>
</reference>
<dbReference type="InterPro" id="IPR036097">
    <property type="entry name" value="HisK_dim/P_sf"/>
</dbReference>
<name>A0ABS8AJZ4_9BACT</name>
<dbReference type="PROSITE" id="PS50112">
    <property type="entry name" value="PAS"/>
    <property type="match status" value="1"/>
</dbReference>
<feature type="domain" description="PAC" evidence="10">
    <location>
        <begin position="420"/>
        <end position="475"/>
    </location>
</feature>
<dbReference type="NCBIfam" id="TIGR00229">
    <property type="entry name" value="sensory_box"/>
    <property type="match status" value="1"/>
</dbReference>
<dbReference type="Proteomes" id="UP001165296">
    <property type="component" value="Unassembled WGS sequence"/>
</dbReference>
<dbReference type="Pfam" id="PF08448">
    <property type="entry name" value="PAS_4"/>
    <property type="match status" value="4"/>
</dbReference>
<dbReference type="SUPFAM" id="SSF47384">
    <property type="entry name" value="Homodimeric domain of signal transducing histidine kinase"/>
    <property type="match status" value="1"/>
</dbReference>
<evidence type="ECO:0000313" key="11">
    <source>
        <dbReference type="EMBL" id="MCB2406527.1"/>
    </source>
</evidence>
<dbReference type="PANTHER" id="PTHR42878:SF15">
    <property type="entry name" value="BACTERIOPHYTOCHROME"/>
    <property type="match status" value="1"/>
</dbReference>
<keyword evidence="4" id="KW-0808">Transferase</keyword>
<protein>
    <recommendedName>
        <fullName evidence="2">histidine kinase</fullName>
        <ecNumber evidence="2">2.7.13.3</ecNumber>
    </recommendedName>
</protein>
<dbReference type="PANTHER" id="PTHR42878">
    <property type="entry name" value="TWO-COMPONENT HISTIDINE KINASE"/>
    <property type="match status" value="1"/>
</dbReference>
<dbReference type="InterPro" id="IPR003661">
    <property type="entry name" value="HisK_dim/P_dom"/>
</dbReference>
<evidence type="ECO:0000259" key="9">
    <source>
        <dbReference type="PROSITE" id="PS50112"/>
    </source>
</evidence>
<dbReference type="InterPro" id="IPR003594">
    <property type="entry name" value="HATPase_dom"/>
</dbReference>
<dbReference type="Gene3D" id="3.30.565.10">
    <property type="entry name" value="Histidine kinase-like ATPase, C-terminal domain"/>
    <property type="match status" value="1"/>
</dbReference>
<dbReference type="Pfam" id="PF02518">
    <property type="entry name" value="HATPase_c"/>
    <property type="match status" value="1"/>
</dbReference>
<feature type="coiled-coil region" evidence="7">
    <location>
        <begin position="289"/>
        <end position="316"/>
    </location>
</feature>
<evidence type="ECO:0000313" key="12">
    <source>
        <dbReference type="Proteomes" id="UP001165296"/>
    </source>
</evidence>
<dbReference type="SMART" id="SM00091">
    <property type="entry name" value="PAS"/>
    <property type="match status" value="4"/>
</dbReference>